<dbReference type="OrthoDB" id="6710000at2"/>
<dbReference type="EMBL" id="AYEU01000006">
    <property type="protein sequence ID" value="ESK50908.1"/>
    <property type="molecule type" value="Genomic_DNA"/>
</dbReference>
<evidence type="ECO:0000313" key="2">
    <source>
        <dbReference type="Proteomes" id="UP000018418"/>
    </source>
</evidence>
<dbReference type="STRING" id="396323.VH98_10235"/>
<dbReference type="Proteomes" id="UP000018418">
    <property type="component" value="Unassembled WGS sequence"/>
</dbReference>
<keyword evidence="2" id="KW-1185">Reference proteome</keyword>
<sequence length="163" mass="19064">MLDIYLTDTQQHVQFQDYPGDHPVKFILNFKKIFPSVMELLLPVLPSDENLEKMSWESTSRDFEIFKLLLGGWGLVELRLNAVAQYKDRAYADQFVKKAQAKRKEYSKKNAKLLSVELDYLFLQDLHALVDADLVEIGEKFYLPTLREQWKNYMSASILQGQI</sequence>
<accession>V2U935</accession>
<reference evidence="1 2" key="1">
    <citation type="submission" date="2013-10" db="EMBL/GenBank/DDBJ databases">
        <title>The Genome Sequence of Acinetobacter brisouii CIP 110357.</title>
        <authorList>
            <consortium name="The Broad Institute Genomics Platform"/>
            <consortium name="The Broad Institute Genome Sequencing Center for Infectious Disease"/>
            <person name="Cerqueira G."/>
            <person name="Feldgarden M."/>
            <person name="Courvalin P."/>
            <person name="Grillot-Courvalin C."/>
            <person name="Clermont D."/>
            <person name="Rocha E."/>
            <person name="Yoon E.-J."/>
            <person name="Nemec A."/>
            <person name="Young S.K."/>
            <person name="Zeng Q."/>
            <person name="Gargeya S."/>
            <person name="Fitzgerald M."/>
            <person name="Abouelleil A."/>
            <person name="Alvarado L."/>
            <person name="Berlin A.M."/>
            <person name="Chapman S.B."/>
            <person name="Gainer-Dewar J."/>
            <person name="Goldberg J."/>
            <person name="Gnerre S."/>
            <person name="Griggs A."/>
            <person name="Gujja S."/>
            <person name="Hansen M."/>
            <person name="Howarth C."/>
            <person name="Imamovic A."/>
            <person name="Ireland A."/>
            <person name="Larimer J."/>
            <person name="McCowan C."/>
            <person name="Murphy C."/>
            <person name="Pearson M."/>
            <person name="Poon T.W."/>
            <person name="Priest M."/>
            <person name="Roberts A."/>
            <person name="Saif S."/>
            <person name="Shea T."/>
            <person name="Sykes S."/>
            <person name="Wortman J."/>
            <person name="Nusbaum C."/>
            <person name="Birren B."/>
        </authorList>
    </citation>
    <scope>NUCLEOTIDE SEQUENCE [LARGE SCALE GENOMIC DNA]</scope>
    <source>
        <strain evidence="1 2">CIP 110357</strain>
    </source>
</reference>
<dbReference type="PATRIC" id="fig|1341683.3.peg.1392"/>
<dbReference type="AlphaFoldDB" id="V2U935"/>
<protein>
    <submittedName>
        <fullName evidence="1">Uncharacterized protein</fullName>
    </submittedName>
</protein>
<organism evidence="1 2">
    <name type="scientific">Acinetobacter brisouii CIP 110357</name>
    <dbReference type="NCBI Taxonomy" id="1341683"/>
    <lineage>
        <taxon>Bacteria</taxon>
        <taxon>Pseudomonadati</taxon>
        <taxon>Pseudomonadota</taxon>
        <taxon>Gammaproteobacteria</taxon>
        <taxon>Moraxellales</taxon>
        <taxon>Moraxellaceae</taxon>
        <taxon>Acinetobacter</taxon>
    </lineage>
</organism>
<evidence type="ECO:0000313" key="1">
    <source>
        <dbReference type="EMBL" id="ESK50908.1"/>
    </source>
</evidence>
<dbReference type="RefSeq" id="WP_004904852.1">
    <property type="nucleotide sequence ID" value="NZ_BBTI01000007.1"/>
</dbReference>
<gene>
    <name evidence="1" type="ORF">P255_01407</name>
</gene>
<proteinExistence type="predicted"/>
<dbReference type="HOGENOM" id="CLU_1623619_0_0_6"/>
<comment type="caution">
    <text evidence="1">The sequence shown here is derived from an EMBL/GenBank/DDBJ whole genome shotgun (WGS) entry which is preliminary data.</text>
</comment>
<name>V2U935_9GAMM</name>